<dbReference type="RefSeq" id="WP_116881000.1">
    <property type="nucleotide sequence ID" value="NZ_QURB01000005.1"/>
</dbReference>
<proteinExistence type="predicted"/>
<dbReference type="Gene3D" id="2.60.40.1220">
    <property type="match status" value="1"/>
</dbReference>
<dbReference type="PROSITE" id="PS51841">
    <property type="entry name" value="LTD"/>
    <property type="match status" value="2"/>
</dbReference>
<feature type="signal peptide" evidence="2">
    <location>
        <begin position="1"/>
        <end position="18"/>
    </location>
</feature>
<dbReference type="InterPro" id="IPR032812">
    <property type="entry name" value="SbsA_Ig"/>
</dbReference>
<comment type="caution">
    <text evidence="4">The sequence shown here is derived from an EMBL/GenBank/DDBJ whole genome shotgun (WGS) entry which is preliminary data.</text>
</comment>
<dbReference type="Gene3D" id="2.60.40.1260">
    <property type="entry name" value="Lamin Tail domain"/>
    <property type="match status" value="1"/>
</dbReference>
<name>A0A3E1EX73_9FLAO</name>
<gene>
    <name evidence="4" type="ORF">DXU93_09240</name>
</gene>
<evidence type="ECO:0000259" key="3">
    <source>
        <dbReference type="PROSITE" id="PS51841"/>
    </source>
</evidence>
<evidence type="ECO:0000313" key="4">
    <source>
        <dbReference type="EMBL" id="RFC54160.1"/>
    </source>
</evidence>
<dbReference type="Gene3D" id="2.60.40.4070">
    <property type="match status" value="1"/>
</dbReference>
<dbReference type="Pfam" id="PF00932">
    <property type="entry name" value="LTD"/>
    <property type="match status" value="2"/>
</dbReference>
<dbReference type="InterPro" id="IPR014755">
    <property type="entry name" value="Cu-Rt/internalin_Ig-like"/>
</dbReference>
<accession>A0A3E1EX73</accession>
<keyword evidence="5" id="KW-1185">Reference proteome</keyword>
<dbReference type="Pfam" id="PF13205">
    <property type="entry name" value="Big_5"/>
    <property type="match status" value="1"/>
</dbReference>
<evidence type="ECO:0000313" key="5">
    <source>
        <dbReference type="Proteomes" id="UP000257127"/>
    </source>
</evidence>
<dbReference type="InterPro" id="IPR036415">
    <property type="entry name" value="Lamin_tail_dom_sf"/>
</dbReference>
<dbReference type="OrthoDB" id="9758406at2"/>
<dbReference type="SUPFAM" id="SSF74853">
    <property type="entry name" value="Lamin A/C globular tail domain"/>
    <property type="match status" value="2"/>
</dbReference>
<keyword evidence="1 2" id="KW-0732">Signal</keyword>
<feature type="domain" description="LTD" evidence="3">
    <location>
        <begin position="313"/>
        <end position="430"/>
    </location>
</feature>
<protein>
    <recommendedName>
        <fullName evidence="3">LTD domain-containing protein</fullName>
    </recommendedName>
</protein>
<dbReference type="AlphaFoldDB" id="A0A3E1EX73"/>
<organism evidence="4 5">
    <name type="scientific">Brumimicrobium aurantiacum</name>
    <dbReference type="NCBI Taxonomy" id="1737063"/>
    <lineage>
        <taxon>Bacteria</taxon>
        <taxon>Pseudomonadati</taxon>
        <taxon>Bacteroidota</taxon>
        <taxon>Flavobacteriia</taxon>
        <taxon>Flavobacteriales</taxon>
        <taxon>Crocinitomicaceae</taxon>
        <taxon>Brumimicrobium</taxon>
    </lineage>
</organism>
<sequence>MKHLILLFSAFSVLFSWGQTSDNFDDGDFTNNPTWTGDGIDFIVNGNNALQLDAGAAGTSYLSTPHNLSQLEDREWRFNLNYDFSPSASNNGETFLTSTDADLSTDPDGIFLQIGENGSSDPIYLIERVGGTETTILTSSAGLVSGDFDMAVKVIYHANNDWELFVDMTGGTAYQLEGSANYTANILGQHIGVNLEYSATRADKFAFDNIYVGAIQVDNTPPNLMSVAAISATELTVTFDEGIDQISGEDLNNYTVDNGIGSPNNVQQDASNFSQFILTFSTPFNVGDVYTLTSENVEDISGNAMGQQTETFQYVVAQIPEFGDIIINEFLADESPVVGLAEVEYIELYNRSQKYFHLENWQLSDNNSTGTIQDAWLLPGEYLVLVPTSGLTDYPQGVGVTSWASLNNAGDDIELKTENGIIVDKLTYTNAWYQDENKEDGGWSIERINPELPCSSADNWMASVDLNGGTPGTQNSVYSNAPDQDAPIVVGFETELPNRLKLFFSEGLDSLSIENASFSSNPSLTIATRIVDEKYPSEVIFEFVEALVPGELYSYDLIGFSDCSGNSNDYSGSFVLPQTPEKGDLIINEILFNPLTGGADFVEIYNKSDKFIDLLDWELAKFDDDTVASQKAVEQSYVLSPDDYVVLTTDTTFQIMNYPFAIPGKFIEMSSLPSYNNDSSTVYLIYDDTVMDKVAYTDEWHFSLINDDKGVSLERFSAEEESNSAANWHSASETVGFATPGRVNSQNINPNQEGGTLSLSSKSFSPDGDGFEDALLLTYEVSSPDLMGDIVIYDDKGRMIKEVFKNHLLGNEGTVKWEGTREDGTKASIGPYIIMFEIFDLESSKIETIKKVVTLAGRL</sequence>
<dbReference type="InterPro" id="IPR001322">
    <property type="entry name" value="Lamin_tail_dom"/>
</dbReference>
<dbReference type="EMBL" id="QURB01000005">
    <property type="protein sequence ID" value="RFC54160.1"/>
    <property type="molecule type" value="Genomic_DNA"/>
</dbReference>
<feature type="chain" id="PRO_5017681401" description="LTD domain-containing protein" evidence="2">
    <location>
        <begin position="19"/>
        <end position="859"/>
    </location>
</feature>
<reference evidence="4 5" key="1">
    <citation type="submission" date="2018-08" db="EMBL/GenBank/DDBJ databases">
        <title>The draft genome squence of Brumimicrobium sp. N62.</title>
        <authorList>
            <person name="Du Z.-J."/>
            <person name="Luo H.-R."/>
        </authorList>
    </citation>
    <scope>NUCLEOTIDE SEQUENCE [LARGE SCALE GENOMIC DNA]</scope>
    <source>
        <strain evidence="4 5">N62</strain>
    </source>
</reference>
<feature type="domain" description="LTD" evidence="3">
    <location>
        <begin position="573"/>
        <end position="698"/>
    </location>
</feature>
<evidence type="ECO:0000256" key="2">
    <source>
        <dbReference type="SAM" id="SignalP"/>
    </source>
</evidence>
<evidence type="ECO:0000256" key="1">
    <source>
        <dbReference type="ARBA" id="ARBA00022729"/>
    </source>
</evidence>
<dbReference type="Proteomes" id="UP000257127">
    <property type="component" value="Unassembled WGS sequence"/>
</dbReference>